<reference evidence="1" key="2">
    <citation type="journal article" date="2015" name="Fish Shellfish Immunol.">
        <title>Early steps in the European eel (Anguilla anguilla)-Vibrio vulnificus interaction in the gills: Role of the RtxA13 toxin.</title>
        <authorList>
            <person name="Callol A."/>
            <person name="Pajuelo D."/>
            <person name="Ebbesson L."/>
            <person name="Teles M."/>
            <person name="MacKenzie S."/>
            <person name="Amaro C."/>
        </authorList>
    </citation>
    <scope>NUCLEOTIDE SEQUENCE</scope>
</reference>
<protein>
    <submittedName>
        <fullName evidence="1">Uncharacterized protein</fullName>
    </submittedName>
</protein>
<organism evidence="1">
    <name type="scientific">Anguilla anguilla</name>
    <name type="common">European freshwater eel</name>
    <name type="synonym">Muraena anguilla</name>
    <dbReference type="NCBI Taxonomy" id="7936"/>
    <lineage>
        <taxon>Eukaryota</taxon>
        <taxon>Metazoa</taxon>
        <taxon>Chordata</taxon>
        <taxon>Craniata</taxon>
        <taxon>Vertebrata</taxon>
        <taxon>Euteleostomi</taxon>
        <taxon>Actinopterygii</taxon>
        <taxon>Neopterygii</taxon>
        <taxon>Teleostei</taxon>
        <taxon>Anguilliformes</taxon>
        <taxon>Anguillidae</taxon>
        <taxon>Anguilla</taxon>
    </lineage>
</organism>
<name>A0A0E9ULR6_ANGAN</name>
<evidence type="ECO:0000313" key="1">
    <source>
        <dbReference type="EMBL" id="JAH66205.1"/>
    </source>
</evidence>
<dbReference type="AlphaFoldDB" id="A0A0E9ULR6"/>
<sequence length="26" mass="3211">MRWYEWTMKSKRPRTVGPHSLCALYL</sequence>
<proteinExistence type="predicted"/>
<accession>A0A0E9ULR6</accession>
<dbReference type="EMBL" id="GBXM01042372">
    <property type="protein sequence ID" value="JAH66205.1"/>
    <property type="molecule type" value="Transcribed_RNA"/>
</dbReference>
<reference evidence="1" key="1">
    <citation type="submission" date="2014-11" db="EMBL/GenBank/DDBJ databases">
        <authorList>
            <person name="Amaro Gonzalez C."/>
        </authorList>
    </citation>
    <scope>NUCLEOTIDE SEQUENCE</scope>
</reference>